<dbReference type="AlphaFoldDB" id="A0A3M2HWN7"/>
<comment type="caution">
    <text evidence="3">The sequence shown here is derived from an EMBL/GenBank/DDBJ whole genome shotgun (WGS) entry which is preliminary data.</text>
</comment>
<evidence type="ECO:0008006" key="5">
    <source>
        <dbReference type="Google" id="ProtNLM"/>
    </source>
</evidence>
<accession>A0A3M2HWN7</accession>
<name>A0A3M2HWN7_9GAMM</name>
<feature type="region of interest" description="Disordered" evidence="1">
    <location>
        <begin position="39"/>
        <end position="149"/>
    </location>
</feature>
<keyword evidence="2" id="KW-0732">Signal</keyword>
<feature type="compositionally biased region" description="Basic and acidic residues" evidence="1">
    <location>
        <begin position="127"/>
        <end position="149"/>
    </location>
</feature>
<keyword evidence="4" id="KW-1185">Reference proteome</keyword>
<reference evidence="3 4" key="1">
    <citation type="submission" date="2018-10" db="EMBL/GenBank/DDBJ databases">
        <title>Pseudomonas zhaodongensis NEAU-ST5-21(T) genome.</title>
        <authorList>
            <person name="Peng J."/>
            <person name="Liu Z.-P."/>
        </authorList>
    </citation>
    <scope>NUCLEOTIDE SEQUENCE [LARGE SCALE GENOMIC DNA]</scope>
    <source>
        <strain evidence="3 4">NEAU-ST5-21</strain>
    </source>
</reference>
<dbReference type="EMBL" id="RFFM01000002">
    <property type="protein sequence ID" value="RMH90234.1"/>
    <property type="molecule type" value="Genomic_DNA"/>
</dbReference>
<gene>
    <name evidence="3" type="ORF">EA797_12065</name>
</gene>
<organism evidence="3 4">
    <name type="scientific">Stutzerimonas zhaodongensis</name>
    <dbReference type="NCBI Taxonomy" id="1176257"/>
    <lineage>
        <taxon>Bacteria</taxon>
        <taxon>Pseudomonadati</taxon>
        <taxon>Pseudomonadota</taxon>
        <taxon>Gammaproteobacteria</taxon>
        <taxon>Pseudomonadales</taxon>
        <taxon>Pseudomonadaceae</taxon>
        <taxon>Stutzerimonas</taxon>
    </lineage>
</organism>
<dbReference type="OrthoDB" id="6889264at2"/>
<evidence type="ECO:0000313" key="4">
    <source>
        <dbReference type="Proteomes" id="UP000269774"/>
    </source>
</evidence>
<feature type="chain" id="PRO_5018243446" description="DUF4124 domain-containing protein" evidence="2">
    <location>
        <begin position="21"/>
        <end position="149"/>
    </location>
</feature>
<sequence length="149" mass="18119">MKIRMLVLVLGLGIASQGSADSRGGVWVYQPDGGSYRVENRSYQYDPRSPYPQHKQYPQNNLPPRYQGQLPPQYYERHRGSDRQHWNHERRGDARQLQRWKDERRSGFDRPQRWSRDQSNNFGRRPPVRDGRDFRSHQRHDYNTRHYRR</sequence>
<dbReference type="RefSeq" id="WP_122165451.1">
    <property type="nucleotide sequence ID" value="NZ_JAMOIB010000002.1"/>
</dbReference>
<evidence type="ECO:0000256" key="2">
    <source>
        <dbReference type="SAM" id="SignalP"/>
    </source>
</evidence>
<evidence type="ECO:0000313" key="3">
    <source>
        <dbReference type="EMBL" id="RMH90234.1"/>
    </source>
</evidence>
<proteinExistence type="predicted"/>
<feature type="compositionally biased region" description="Basic and acidic residues" evidence="1">
    <location>
        <begin position="75"/>
        <end position="116"/>
    </location>
</feature>
<dbReference type="Proteomes" id="UP000269774">
    <property type="component" value="Unassembled WGS sequence"/>
</dbReference>
<feature type="signal peptide" evidence="2">
    <location>
        <begin position="1"/>
        <end position="20"/>
    </location>
</feature>
<protein>
    <recommendedName>
        <fullName evidence="5">DUF4124 domain-containing protein</fullName>
    </recommendedName>
</protein>
<evidence type="ECO:0000256" key="1">
    <source>
        <dbReference type="SAM" id="MobiDB-lite"/>
    </source>
</evidence>